<comment type="caution">
    <text evidence="2">The sequence shown here is derived from an EMBL/GenBank/DDBJ whole genome shotgun (WGS) entry which is preliminary data.</text>
</comment>
<dbReference type="EMBL" id="BNAL01000032">
    <property type="protein sequence ID" value="GHG08632.1"/>
    <property type="molecule type" value="Genomic_DNA"/>
</dbReference>
<feature type="compositionally biased region" description="Polar residues" evidence="1">
    <location>
        <begin position="126"/>
        <end position="136"/>
    </location>
</feature>
<evidence type="ECO:0000313" key="3">
    <source>
        <dbReference type="Proteomes" id="UP000632154"/>
    </source>
</evidence>
<accession>A0ABQ3K9V4</accession>
<keyword evidence="3" id="KW-1185">Reference proteome</keyword>
<reference evidence="3" key="1">
    <citation type="journal article" date="2019" name="Int. J. Syst. Evol. Microbiol.">
        <title>The Global Catalogue of Microorganisms (GCM) 10K type strain sequencing project: providing services to taxonomists for standard genome sequencing and annotation.</title>
        <authorList>
            <consortium name="The Broad Institute Genomics Platform"/>
            <consortium name="The Broad Institute Genome Sequencing Center for Infectious Disease"/>
            <person name="Wu L."/>
            <person name="Ma J."/>
        </authorList>
    </citation>
    <scope>NUCLEOTIDE SEQUENCE [LARGE SCALE GENOMIC DNA]</scope>
    <source>
        <strain evidence="3">CGMCC 1.18439</strain>
    </source>
</reference>
<name>A0ABQ3K9V4_9DEIO</name>
<dbReference type="RefSeq" id="WP_229839080.1">
    <property type="nucleotide sequence ID" value="NZ_BNAL01000032.1"/>
</dbReference>
<dbReference type="Proteomes" id="UP000632154">
    <property type="component" value="Unassembled WGS sequence"/>
</dbReference>
<proteinExistence type="predicted"/>
<gene>
    <name evidence="2" type="ORF">GCM10017783_21490</name>
</gene>
<evidence type="ECO:0000256" key="1">
    <source>
        <dbReference type="SAM" id="MobiDB-lite"/>
    </source>
</evidence>
<organism evidence="2 3">
    <name type="scientific">Deinococcus piscis</name>
    <dbReference type="NCBI Taxonomy" id="394230"/>
    <lineage>
        <taxon>Bacteria</taxon>
        <taxon>Thermotogati</taxon>
        <taxon>Deinococcota</taxon>
        <taxon>Deinococci</taxon>
        <taxon>Deinococcales</taxon>
        <taxon>Deinococcaceae</taxon>
        <taxon>Deinococcus</taxon>
    </lineage>
</organism>
<protein>
    <submittedName>
        <fullName evidence="2">Uncharacterized protein</fullName>
    </submittedName>
</protein>
<evidence type="ECO:0000313" key="2">
    <source>
        <dbReference type="EMBL" id="GHG08632.1"/>
    </source>
</evidence>
<feature type="region of interest" description="Disordered" evidence="1">
    <location>
        <begin position="82"/>
        <end position="136"/>
    </location>
</feature>
<sequence length="136" mass="15186">MSKKQARTPDRFEVFEVTTPEGETRRLHVTEVKELMTELGELLPQLEKAALKGAALLAFHERATLETKQWSIRRIGAMVLQEDDNNFPANRGARTGRPKQASVRSEKSSQDPDALLQPAEPVQLTPEDSQAQAPLL</sequence>